<protein>
    <submittedName>
        <fullName evidence="2">Uncharacterized protein</fullName>
    </submittedName>
</protein>
<feature type="compositionally biased region" description="Basic and acidic residues" evidence="1">
    <location>
        <begin position="1"/>
        <end position="20"/>
    </location>
</feature>
<dbReference type="AlphaFoldDB" id="A0A9P0KP23"/>
<proteinExistence type="predicted"/>
<organism evidence="2 3">
    <name type="scientific">Acanthoscelides obtectus</name>
    <name type="common">Bean weevil</name>
    <name type="synonym">Bruchus obtectus</name>
    <dbReference type="NCBI Taxonomy" id="200917"/>
    <lineage>
        <taxon>Eukaryota</taxon>
        <taxon>Metazoa</taxon>
        <taxon>Ecdysozoa</taxon>
        <taxon>Arthropoda</taxon>
        <taxon>Hexapoda</taxon>
        <taxon>Insecta</taxon>
        <taxon>Pterygota</taxon>
        <taxon>Neoptera</taxon>
        <taxon>Endopterygota</taxon>
        <taxon>Coleoptera</taxon>
        <taxon>Polyphaga</taxon>
        <taxon>Cucujiformia</taxon>
        <taxon>Chrysomeloidea</taxon>
        <taxon>Chrysomelidae</taxon>
        <taxon>Bruchinae</taxon>
        <taxon>Bruchini</taxon>
        <taxon>Acanthoscelides</taxon>
    </lineage>
</organism>
<evidence type="ECO:0000313" key="3">
    <source>
        <dbReference type="Proteomes" id="UP001152888"/>
    </source>
</evidence>
<dbReference type="Proteomes" id="UP001152888">
    <property type="component" value="Unassembled WGS sequence"/>
</dbReference>
<dbReference type="EMBL" id="CAKOFQ010006876">
    <property type="protein sequence ID" value="CAH1979166.1"/>
    <property type="molecule type" value="Genomic_DNA"/>
</dbReference>
<name>A0A9P0KP23_ACAOB</name>
<feature type="region of interest" description="Disordered" evidence="1">
    <location>
        <begin position="1"/>
        <end position="27"/>
    </location>
</feature>
<reference evidence="2" key="1">
    <citation type="submission" date="2022-03" db="EMBL/GenBank/DDBJ databases">
        <authorList>
            <person name="Sayadi A."/>
        </authorList>
    </citation>
    <scope>NUCLEOTIDE SEQUENCE</scope>
</reference>
<gene>
    <name evidence="2" type="ORF">ACAOBT_LOCUS13332</name>
</gene>
<dbReference type="OrthoDB" id="6783309at2759"/>
<accession>A0A9P0KP23</accession>
<keyword evidence="3" id="KW-1185">Reference proteome</keyword>
<evidence type="ECO:0000256" key="1">
    <source>
        <dbReference type="SAM" id="MobiDB-lite"/>
    </source>
</evidence>
<sequence length="126" mass="14340">MSVHSEEEGSSEDKENKLFEIPDSCGPVDSRHEEGDFILVKFNVGTRKIFYVAKVIGEGSKREVEVSYLRKSSKIRNSFLLPDVPDIATVVTDIKLILPKQIFSEGTKKQQGVYKFDIDFSRIDLR</sequence>
<evidence type="ECO:0000313" key="2">
    <source>
        <dbReference type="EMBL" id="CAH1979166.1"/>
    </source>
</evidence>
<comment type="caution">
    <text evidence="2">The sequence shown here is derived from an EMBL/GenBank/DDBJ whole genome shotgun (WGS) entry which is preliminary data.</text>
</comment>